<organism evidence="1 2">
    <name type="scientific">Pedobacter fastidiosus</name>
    <dbReference type="NCBI Taxonomy" id="2765361"/>
    <lineage>
        <taxon>Bacteria</taxon>
        <taxon>Pseudomonadati</taxon>
        <taxon>Bacteroidota</taxon>
        <taxon>Sphingobacteriia</taxon>
        <taxon>Sphingobacteriales</taxon>
        <taxon>Sphingobacteriaceae</taxon>
        <taxon>Pedobacter</taxon>
    </lineage>
</organism>
<keyword evidence="2" id="KW-1185">Reference proteome</keyword>
<reference evidence="1 2" key="1">
    <citation type="submission" date="2020-08" db="EMBL/GenBank/DDBJ databases">
        <authorList>
            <person name="Sun Q."/>
            <person name="Inoue M."/>
        </authorList>
    </citation>
    <scope>NUCLEOTIDE SEQUENCE [LARGE SCALE GENOMIC DNA]</scope>
    <source>
        <strain evidence="1 2">CCM 8938</strain>
    </source>
</reference>
<protein>
    <submittedName>
        <fullName evidence="1">Uncharacterized protein</fullName>
    </submittedName>
</protein>
<gene>
    <name evidence="1" type="ORF">H7U22_14715</name>
</gene>
<accession>A0ABR7KU86</accession>
<evidence type="ECO:0000313" key="2">
    <source>
        <dbReference type="Proteomes" id="UP000652755"/>
    </source>
</evidence>
<dbReference type="Proteomes" id="UP000652755">
    <property type="component" value="Unassembled WGS sequence"/>
</dbReference>
<proteinExistence type="predicted"/>
<comment type="caution">
    <text evidence="1">The sequence shown here is derived from an EMBL/GenBank/DDBJ whole genome shotgun (WGS) entry which is preliminary data.</text>
</comment>
<dbReference type="RefSeq" id="WP_187072105.1">
    <property type="nucleotide sequence ID" value="NZ_JACRYL010000012.1"/>
</dbReference>
<dbReference type="EMBL" id="JACRYL010000012">
    <property type="protein sequence ID" value="MBC6111674.1"/>
    <property type="molecule type" value="Genomic_DNA"/>
</dbReference>
<sequence length="197" mass="22226">MKTILNKPGLVLQLQKELIEIKELCNEYDLGNEIVINSIAEKVLIIFHNTDHAKSLLGQLKLTHVLMYCSAKTYNSKSPINFIGLLKLKHQVGKGWGYIATLDHSLLKKVSQENWWQNKKVIVDSDGVSFTRAKIIKSIADSGSIDLNTSGWKLKDATNNKTIVNPAPEAVRQIAFELLQSFKNVDLDKESKLYYKA</sequence>
<evidence type="ECO:0000313" key="1">
    <source>
        <dbReference type="EMBL" id="MBC6111674.1"/>
    </source>
</evidence>
<name>A0ABR7KU86_9SPHI</name>